<feature type="region of interest" description="Disordered" evidence="1">
    <location>
        <begin position="81"/>
        <end position="101"/>
    </location>
</feature>
<dbReference type="EMBL" id="JAJFAZ020000001">
    <property type="protein sequence ID" value="KAI5348463.1"/>
    <property type="molecule type" value="Genomic_DNA"/>
</dbReference>
<organism evidence="2 3">
    <name type="scientific">Prunus dulcis</name>
    <name type="common">Almond</name>
    <name type="synonym">Amygdalus dulcis</name>
    <dbReference type="NCBI Taxonomy" id="3755"/>
    <lineage>
        <taxon>Eukaryota</taxon>
        <taxon>Viridiplantae</taxon>
        <taxon>Streptophyta</taxon>
        <taxon>Embryophyta</taxon>
        <taxon>Tracheophyta</taxon>
        <taxon>Spermatophyta</taxon>
        <taxon>Magnoliopsida</taxon>
        <taxon>eudicotyledons</taxon>
        <taxon>Gunneridae</taxon>
        <taxon>Pentapetalae</taxon>
        <taxon>rosids</taxon>
        <taxon>fabids</taxon>
        <taxon>Rosales</taxon>
        <taxon>Rosaceae</taxon>
        <taxon>Amygdaloideae</taxon>
        <taxon>Amygdaleae</taxon>
        <taxon>Prunus</taxon>
    </lineage>
</organism>
<proteinExistence type="predicted"/>
<feature type="compositionally biased region" description="Low complexity" evidence="1">
    <location>
        <begin position="175"/>
        <end position="184"/>
    </location>
</feature>
<feature type="compositionally biased region" description="Polar residues" evidence="1">
    <location>
        <begin position="227"/>
        <end position="236"/>
    </location>
</feature>
<dbReference type="Proteomes" id="UP001054821">
    <property type="component" value="Chromosome 1"/>
</dbReference>
<comment type="caution">
    <text evidence="2">The sequence shown here is derived from an EMBL/GenBank/DDBJ whole genome shotgun (WGS) entry which is preliminary data.</text>
</comment>
<gene>
    <name evidence="2" type="ORF">L3X38_001350</name>
</gene>
<feature type="region of interest" description="Disordered" evidence="1">
    <location>
        <begin position="126"/>
        <end position="236"/>
    </location>
</feature>
<feature type="compositionally biased region" description="Low complexity" evidence="1">
    <location>
        <begin position="192"/>
        <end position="208"/>
    </location>
</feature>
<reference evidence="2 3" key="1">
    <citation type="journal article" date="2022" name="G3 (Bethesda)">
        <title>Whole-genome sequence and methylome profiling of the almond [Prunus dulcis (Mill.) D.A. Webb] cultivar 'Nonpareil'.</title>
        <authorList>
            <person name="D'Amico-Willman K.M."/>
            <person name="Ouma W.Z."/>
            <person name="Meulia T."/>
            <person name="Sideli G.M."/>
            <person name="Gradziel T.M."/>
            <person name="Fresnedo-Ramirez J."/>
        </authorList>
    </citation>
    <scope>NUCLEOTIDE SEQUENCE [LARGE SCALE GENOMIC DNA]</scope>
    <source>
        <strain evidence="2">Clone GOH B32 T37-40</strain>
    </source>
</reference>
<evidence type="ECO:0000313" key="3">
    <source>
        <dbReference type="Proteomes" id="UP001054821"/>
    </source>
</evidence>
<keyword evidence="3" id="KW-1185">Reference proteome</keyword>
<feature type="compositionally biased region" description="Low complexity" evidence="1">
    <location>
        <begin position="134"/>
        <end position="163"/>
    </location>
</feature>
<name>A0AAD4WSE0_PRUDU</name>
<dbReference type="AlphaFoldDB" id="A0AAD4WSE0"/>
<accession>A0AAD4WSE0</accession>
<sequence>MSFFRKLLKWLLGGEDEHECYYGEDVPEFYYDCYNQLPELHYRDYRYDTSHRYLSCHPLNPHQLHLNQSCLPLIHPSSSPKPPTLCRKPQSSSLDTSSSSPKFVTSLSKVQQWSCGYEFSTFLKPPTSSSKLRPSPFFTPSSSSLQPPTPSSTSSPFSTQLSTHSSKPLRASLFRPRPSSSKPHPLSPKPPTSSSRPSPSSPNRTPFSSGPPLSSDKLPPVFKTFLSPASSNEINE</sequence>
<evidence type="ECO:0000256" key="1">
    <source>
        <dbReference type="SAM" id="MobiDB-lite"/>
    </source>
</evidence>
<feature type="compositionally biased region" description="Low complexity" evidence="1">
    <location>
        <begin position="91"/>
        <end position="100"/>
    </location>
</feature>
<protein>
    <submittedName>
        <fullName evidence="2">Uncharacterized protein</fullName>
    </submittedName>
</protein>
<evidence type="ECO:0000313" key="2">
    <source>
        <dbReference type="EMBL" id="KAI5348463.1"/>
    </source>
</evidence>